<feature type="domain" description="HTH araC/xylS-type" evidence="5">
    <location>
        <begin position="230"/>
        <end position="330"/>
    </location>
</feature>
<dbReference type="InterPro" id="IPR009057">
    <property type="entry name" value="Homeodomain-like_sf"/>
</dbReference>
<dbReference type="PROSITE" id="PS01124">
    <property type="entry name" value="HTH_ARAC_FAMILY_2"/>
    <property type="match status" value="1"/>
</dbReference>
<reference evidence="6 7" key="1">
    <citation type="submission" date="2018-11" db="EMBL/GenBank/DDBJ databases">
        <title>Genomic Encyclopedia of Type Strains, Phase IV (KMG-IV): sequencing the most valuable type-strain genomes for metagenomic binning, comparative biology and taxonomic classification.</title>
        <authorList>
            <person name="Goeker M."/>
        </authorList>
    </citation>
    <scope>NUCLEOTIDE SEQUENCE [LARGE SCALE GENOMIC DNA]</scope>
    <source>
        <strain evidence="6 7">DSM 100316</strain>
    </source>
</reference>
<dbReference type="RefSeq" id="WP_123711773.1">
    <property type="nucleotide sequence ID" value="NZ_RKHR01000003.1"/>
</dbReference>
<feature type="compositionally biased region" description="Low complexity" evidence="4">
    <location>
        <begin position="11"/>
        <end position="25"/>
    </location>
</feature>
<gene>
    <name evidence="6" type="ORF">EDC56_0900</name>
</gene>
<proteinExistence type="predicted"/>
<evidence type="ECO:0000256" key="4">
    <source>
        <dbReference type="SAM" id="MobiDB-lite"/>
    </source>
</evidence>
<keyword evidence="3" id="KW-0804">Transcription</keyword>
<dbReference type="GO" id="GO:0043565">
    <property type="term" value="F:sequence-specific DNA binding"/>
    <property type="evidence" value="ECO:0007669"/>
    <property type="project" value="InterPro"/>
</dbReference>
<dbReference type="InterPro" id="IPR018060">
    <property type="entry name" value="HTH_AraC"/>
</dbReference>
<dbReference type="Gene3D" id="1.10.10.60">
    <property type="entry name" value="Homeodomain-like"/>
    <property type="match status" value="1"/>
</dbReference>
<feature type="region of interest" description="Disordered" evidence="4">
    <location>
        <begin position="1"/>
        <end position="25"/>
    </location>
</feature>
<dbReference type="SMART" id="SM00342">
    <property type="entry name" value="HTH_ARAC"/>
    <property type="match status" value="1"/>
</dbReference>
<dbReference type="GO" id="GO:0003700">
    <property type="term" value="F:DNA-binding transcription factor activity"/>
    <property type="evidence" value="ECO:0007669"/>
    <property type="project" value="InterPro"/>
</dbReference>
<name>A0A3N2DZV1_9GAMM</name>
<keyword evidence="7" id="KW-1185">Reference proteome</keyword>
<keyword evidence="2" id="KW-0238">DNA-binding</keyword>
<comment type="caution">
    <text evidence="6">The sequence shown here is derived from an EMBL/GenBank/DDBJ whole genome shotgun (WGS) entry which is preliminary data.</text>
</comment>
<dbReference type="SUPFAM" id="SSF46689">
    <property type="entry name" value="Homeodomain-like"/>
    <property type="match status" value="2"/>
</dbReference>
<evidence type="ECO:0000313" key="6">
    <source>
        <dbReference type="EMBL" id="ROS05370.1"/>
    </source>
</evidence>
<evidence type="ECO:0000256" key="2">
    <source>
        <dbReference type="ARBA" id="ARBA00023125"/>
    </source>
</evidence>
<protein>
    <submittedName>
        <fullName evidence="6">AraC family ethanolamine operon transcriptional activator</fullName>
    </submittedName>
</protein>
<dbReference type="Pfam" id="PF12833">
    <property type="entry name" value="HTH_18"/>
    <property type="match status" value="1"/>
</dbReference>
<evidence type="ECO:0000256" key="3">
    <source>
        <dbReference type="ARBA" id="ARBA00023163"/>
    </source>
</evidence>
<evidence type="ECO:0000256" key="1">
    <source>
        <dbReference type="ARBA" id="ARBA00023015"/>
    </source>
</evidence>
<dbReference type="EMBL" id="RKHR01000003">
    <property type="protein sequence ID" value="ROS05370.1"/>
    <property type="molecule type" value="Genomic_DNA"/>
</dbReference>
<dbReference type="AlphaFoldDB" id="A0A3N2DZV1"/>
<dbReference type="OrthoDB" id="6003540at2"/>
<dbReference type="PANTHER" id="PTHR46796">
    <property type="entry name" value="HTH-TYPE TRANSCRIPTIONAL ACTIVATOR RHAS-RELATED"/>
    <property type="match status" value="1"/>
</dbReference>
<keyword evidence="1" id="KW-0805">Transcription regulation</keyword>
<dbReference type="InterPro" id="IPR050204">
    <property type="entry name" value="AraC_XylS_family_regulators"/>
</dbReference>
<evidence type="ECO:0000259" key="5">
    <source>
        <dbReference type="PROSITE" id="PS01124"/>
    </source>
</evidence>
<evidence type="ECO:0000313" key="7">
    <source>
        <dbReference type="Proteomes" id="UP000275394"/>
    </source>
</evidence>
<organism evidence="6 7">
    <name type="scientific">Sinobacterium caligoides</name>
    <dbReference type="NCBI Taxonomy" id="933926"/>
    <lineage>
        <taxon>Bacteria</taxon>
        <taxon>Pseudomonadati</taxon>
        <taxon>Pseudomonadota</taxon>
        <taxon>Gammaproteobacteria</taxon>
        <taxon>Cellvibrionales</taxon>
        <taxon>Spongiibacteraceae</taxon>
        <taxon>Sinobacterium</taxon>
    </lineage>
</organism>
<sequence length="338" mass="38506">MITPNSLDAPTVSTATAETTANSTSLHRREAFDADRHAANLSNWQQRYDQLSCGHFYGDIVERPLDNIQLFREHTSQSLRQRCQVWPDSIWLGIPAEAAHGSRIDGLVTETNSILCRPGDCEFELITPAAFTIYGIVVSRQRLLQYAQQHAVEIDWQLLCRRSQRVIPTRTLDALRYLLQRLLSSQPQHAPALLRQQSDITMMALLEVLQIRQQQPTVAPSYRRRRAVVDTVCELVQQQSNGELTMSELCAAANVSQRTLQYSFSSILGMSPIQFIRHSRLNGARRDLSRPNNATSVADVAAHWGFWHLSQFSKDYRRLFAERPSETLARYTYAHLDS</sequence>
<dbReference type="Proteomes" id="UP000275394">
    <property type="component" value="Unassembled WGS sequence"/>
</dbReference>
<accession>A0A3N2DZV1</accession>
<dbReference type="PANTHER" id="PTHR46796:SF12">
    <property type="entry name" value="HTH-TYPE DNA-BINDING TRANSCRIPTIONAL ACTIVATOR EUTR"/>
    <property type="match status" value="1"/>
</dbReference>